<keyword evidence="8" id="KW-1185">Reference proteome</keyword>
<dbReference type="PANTHER" id="PTHR43133:SF46">
    <property type="entry name" value="RNA POLYMERASE SIGMA-70 FACTOR ECF SUBFAMILY"/>
    <property type="match status" value="1"/>
</dbReference>
<dbReference type="InterPro" id="IPR007627">
    <property type="entry name" value="RNA_pol_sigma70_r2"/>
</dbReference>
<dbReference type="EMBL" id="QCXX01000001">
    <property type="protein sequence ID" value="PUV26219.1"/>
    <property type="molecule type" value="Genomic_DNA"/>
</dbReference>
<organism evidence="7 8">
    <name type="scientific">Sphingobacterium athyrii</name>
    <dbReference type="NCBI Taxonomy" id="2152717"/>
    <lineage>
        <taxon>Bacteria</taxon>
        <taxon>Pseudomonadati</taxon>
        <taxon>Bacteroidota</taxon>
        <taxon>Sphingobacteriia</taxon>
        <taxon>Sphingobacteriales</taxon>
        <taxon>Sphingobacteriaceae</taxon>
        <taxon>Sphingobacterium</taxon>
    </lineage>
</organism>
<dbReference type="GO" id="GO:0016987">
    <property type="term" value="F:sigma factor activity"/>
    <property type="evidence" value="ECO:0007669"/>
    <property type="project" value="UniProtKB-KW"/>
</dbReference>
<dbReference type="Pfam" id="PF08281">
    <property type="entry name" value="Sigma70_r4_2"/>
    <property type="match status" value="1"/>
</dbReference>
<feature type="domain" description="RNA polymerase sigma factor 70 region 4 type 2" evidence="6">
    <location>
        <begin position="125"/>
        <end position="176"/>
    </location>
</feature>
<evidence type="ECO:0000256" key="1">
    <source>
        <dbReference type="ARBA" id="ARBA00010641"/>
    </source>
</evidence>
<dbReference type="SUPFAM" id="SSF88659">
    <property type="entry name" value="Sigma3 and sigma4 domains of RNA polymerase sigma factors"/>
    <property type="match status" value="1"/>
</dbReference>
<comment type="caution">
    <text evidence="7">The sequence shown here is derived from an EMBL/GenBank/DDBJ whole genome shotgun (WGS) entry which is preliminary data.</text>
</comment>
<evidence type="ECO:0000259" key="6">
    <source>
        <dbReference type="Pfam" id="PF08281"/>
    </source>
</evidence>
<reference evidence="7 8" key="1">
    <citation type="submission" date="2018-04" db="EMBL/GenBank/DDBJ databases">
        <title>Sphingobacterium sp. M46 Genome.</title>
        <authorList>
            <person name="Cheng J."/>
            <person name="Li Y."/>
        </authorList>
    </citation>
    <scope>NUCLEOTIDE SEQUENCE [LARGE SCALE GENOMIC DNA]</scope>
    <source>
        <strain evidence="7 8">M46</strain>
    </source>
</reference>
<keyword evidence="3" id="KW-0731">Sigma factor</keyword>
<dbReference type="SUPFAM" id="SSF88946">
    <property type="entry name" value="Sigma2 domain of RNA polymerase sigma factors"/>
    <property type="match status" value="1"/>
</dbReference>
<feature type="domain" description="RNA polymerase sigma-70 region 2" evidence="5">
    <location>
        <begin position="24"/>
        <end position="86"/>
    </location>
</feature>
<dbReference type="InterPro" id="IPR014284">
    <property type="entry name" value="RNA_pol_sigma-70_dom"/>
</dbReference>
<dbReference type="OrthoDB" id="659948at2"/>
<evidence type="ECO:0000256" key="3">
    <source>
        <dbReference type="ARBA" id="ARBA00023082"/>
    </source>
</evidence>
<dbReference type="InterPro" id="IPR036388">
    <property type="entry name" value="WH-like_DNA-bd_sf"/>
</dbReference>
<dbReference type="RefSeq" id="WP_108632507.1">
    <property type="nucleotide sequence ID" value="NZ_QCXX01000001.1"/>
</dbReference>
<keyword evidence="2" id="KW-0805">Transcription regulation</keyword>
<dbReference type="PANTHER" id="PTHR43133">
    <property type="entry name" value="RNA POLYMERASE ECF-TYPE SIGMA FACTO"/>
    <property type="match status" value="1"/>
</dbReference>
<gene>
    <name evidence="7" type="ORF">DCO56_04480</name>
</gene>
<dbReference type="AlphaFoldDB" id="A0A363NZI4"/>
<accession>A0A363NZI4</accession>
<evidence type="ECO:0000259" key="5">
    <source>
        <dbReference type="Pfam" id="PF04542"/>
    </source>
</evidence>
<sequence length="181" mass="21019">MKELSDKELFDIVKVDNTQAFSVLFDRYGNTLLSFILKRIGSITDAEDILQDVFASLWNRRHKIEIEDSIYPYLFKAAKYEVIDWMIQDQKRIKHFERLVLPLEEEPVGASSSDEKLLVQELSFMLDHEIAKMPMTMQSAFNLSRMEGLSIKEIAFRLSISEQTVKNNISLALSRLKLKAK</sequence>
<protein>
    <submittedName>
        <fullName evidence="7">RNA polymerase subunit sigma</fullName>
    </submittedName>
</protein>
<dbReference type="GO" id="GO:0003677">
    <property type="term" value="F:DNA binding"/>
    <property type="evidence" value="ECO:0007669"/>
    <property type="project" value="InterPro"/>
</dbReference>
<evidence type="ECO:0000256" key="4">
    <source>
        <dbReference type="ARBA" id="ARBA00023163"/>
    </source>
</evidence>
<evidence type="ECO:0000256" key="2">
    <source>
        <dbReference type="ARBA" id="ARBA00023015"/>
    </source>
</evidence>
<dbReference type="Proteomes" id="UP000250831">
    <property type="component" value="Unassembled WGS sequence"/>
</dbReference>
<proteinExistence type="inferred from homology"/>
<dbReference type="Pfam" id="PF04542">
    <property type="entry name" value="Sigma70_r2"/>
    <property type="match status" value="1"/>
</dbReference>
<comment type="similarity">
    <text evidence="1">Belongs to the sigma-70 factor family. ECF subfamily.</text>
</comment>
<dbReference type="InterPro" id="IPR013324">
    <property type="entry name" value="RNA_pol_sigma_r3/r4-like"/>
</dbReference>
<dbReference type="InterPro" id="IPR039425">
    <property type="entry name" value="RNA_pol_sigma-70-like"/>
</dbReference>
<dbReference type="InterPro" id="IPR013325">
    <property type="entry name" value="RNA_pol_sigma_r2"/>
</dbReference>
<evidence type="ECO:0000313" key="8">
    <source>
        <dbReference type="Proteomes" id="UP000250831"/>
    </source>
</evidence>
<keyword evidence="4" id="KW-0804">Transcription</keyword>
<dbReference type="NCBIfam" id="TIGR02937">
    <property type="entry name" value="sigma70-ECF"/>
    <property type="match status" value="1"/>
</dbReference>
<dbReference type="Gene3D" id="1.10.10.10">
    <property type="entry name" value="Winged helix-like DNA-binding domain superfamily/Winged helix DNA-binding domain"/>
    <property type="match status" value="1"/>
</dbReference>
<name>A0A363NZI4_9SPHI</name>
<evidence type="ECO:0000313" key="7">
    <source>
        <dbReference type="EMBL" id="PUV26219.1"/>
    </source>
</evidence>
<dbReference type="GO" id="GO:0006352">
    <property type="term" value="P:DNA-templated transcription initiation"/>
    <property type="evidence" value="ECO:0007669"/>
    <property type="project" value="InterPro"/>
</dbReference>
<dbReference type="Gene3D" id="1.10.1740.10">
    <property type="match status" value="1"/>
</dbReference>
<dbReference type="InterPro" id="IPR013249">
    <property type="entry name" value="RNA_pol_sigma70_r4_t2"/>
</dbReference>